<dbReference type="PROSITE" id="PS50056">
    <property type="entry name" value="TYR_PHOSPHATASE_2"/>
    <property type="match status" value="1"/>
</dbReference>
<feature type="domain" description="Tyrosine specific protein phosphatases" evidence="7">
    <location>
        <begin position="203"/>
        <end position="266"/>
    </location>
</feature>
<dbReference type="GO" id="GO:0004725">
    <property type="term" value="F:protein tyrosine phosphatase activity"/>
    <property type="evidence" value="ECO:0007669"/>
    <property type="project" value="UniProtKB-EC"/>
</dbReference>
<dbReference type="GO" id="GO:0005737">
    <property type="term" value="C:cytoplasm"/>
    <property type="evidence" value="ECO:0007669"/>
    <property type="project" value="TreeGrafter"/>
</dbReference>
<evidence type="ECO:0000256" key="1">
    <source>
        <dbReference type="ARBA" id="ARBA00008601"/>
    </source>
</evidence>
<dbReference type="GO" id="GO:0043409">
    <property type="term" value="P:negative regulation of MAPK cascade"/>
    <property type="evidence" value="ECO:0007669"/>
    <property type="project" value="TreeGrafter"/>
</dbReference>
<dbReference type="PROSITE" id="PS00383">
    <property type="entry name" value="TYR_PHOSPHATASE_1"/>
    <property type="match status" value="1"/>
</dbReference>
<name>A0A0N0P9F6_LEPSE</name>
<gene>
    <name evidence="8" type="ORF">ABL78_0263</name>
</gene>
<evidence type="ECO:0000259" key="7">
    <source>
        <dbReference type="PROSITE" id="PS50056"/>
    </source>
</evidence>
<dbReference type="PANTHER" id="PTHR10159">
    <property type="entry name" value="DUAL SPECIFICITY PROTEIN PHOSPHATASE"/>
    <property type="match status" value="1"/>
</dbReference>
<keyword evidence="4" id="KW-0904">Protein phosphatase</keyword>
<organism evidence="8 9">
    <name type="scientific">Leptomonas seymouri</name>
    <dbReference type="NCBI Taxonomy" id="5684"/>
    <lineage>
        <taxon>Eukaryota</taxon>
        <taxon>Discoba</taxon>
        <taxon>Euglenozoa</taxon>
        <taxon>Kinetoplastea</taxon>
        <taxon>Metakinetoplastina</taxon>
        <taxon>Trypanosomatida</taxon>
        <taxon>Trypanosomatidae</taxon>
        <taxon>Leishmaniinae</taxon>
        <taxon>Leptomonas</taxon>
    </lineage>
</organism>
<dbReference type="OMA" id="RPCAEPN"/>
<dbReference type="PROSITE" id="PS50054">
    <property type="entry name" value="TYR_PHOSPHATASE_DUAL"/>
    <property type="match status" value="1"/>
</dbReference>
<evidence type="ECO:0000313" key="8">
    <source>
        <dbReference type="EMBL" id="KPI90667.1"/>
    </source>
</evidence>
<evidence type="ECO:0000259" key="6">
    <source>
        <dbReference type="PROSITE" id="PS50054"/>
    </source>
</evidence>
<accession>A0A0N0P9F6</accession>
<dbReference type="PANTHER" id="PTHR10159:SF530">
    <property type="entry name" value="DUAL SPECIFICITY PROTEIN PHOSPHATASE DDB_G0271350-RELATED"/>
    <property type="match status" value="1"/>
</dbReference>
<dbReference type="SMART" id="SM00195">
    <property type="entry name" value="DSPc"/>
    <property type="match status" value="1"/>
</dbReference>
<dbReference type="Pfam" id="PF00782">
    <property type="entry name" value="DSPc"/>
    <property type="match status" value="1"/>
</dbReference>
<feature type="region of interest" description="Disordered" evidence="5">
    <location>
        <begin position="24"/>
        <end position="67"/>
    </location>
</feature>
<dbReference type="InterPro" id="IPR000340">
    <property type="entry name" value="Dual-sp_phosphatase_cat-dom"/>
</dbReference>
<dbReference type="OrthoDB" id="10252009at2759"/>
<evidence type="ECO:0000256" key="5">
    <source>
        <dbReference type="SAM" id="MobiDB-lite"/>
    </source>
</evidence>
<reference evidence="8 9" key="1">
    <citation type="journal article" date="2015" name="PLoS Pathog.">
        <title>Leptomonas seymouri: Adaptations to the Dixenous Life Cycle Analyzed by Genome Sequencing, Transcriptome Profiling and Co-infection with Leishmania donovani.</title>
        <authorList>
            <person name="Kraeva N."/>
            <person name="Butenko A."/>
            <person name="Hlavacova J."/>
            <person name="Kostygov A."/>
            <person name="Myskova J."/>
            <person name="Grybchuk D."/>
            <person name="Lestinova T."/>
            <person name="Votypka J."/>
            <person name="Volf P."/>
            <person name="Opperdoes F."/>
            <person name="Flegontov P."/>
            <person name="Lukes J."/>
            <person name="Yurchenko V."/>
        </authorList>
    </citation>
    <scope>NUCLEOTIDE SEQUENCE [LARGE SCALE GENOMIC DNA]</scope>
    <source>
        <strain evidence="8 9">ATCC 30220</strain>
    </source>
</reference>
<keyword evidence="3" id="KW-0378">Hydrolase</keyword>
<dbReference type="VEuPathDB" id="TriTrypDB:Lsey_0003_0600"/>
<feature type="region of interest" description="Disordered" evidence="5">
    <location>
        <begin position="479"/>
        <end position="532"/>
    </location>
</feature>
<feature type="domain" description="Tyrosine-protein phosphatase" evidence="6">
    <location>
        <begin position="135"/>
        <end position="287"/>
    </location>
</feature>
<sequence>MAQPVITSKIKGETGSLVASALSTPRLRMSSSQDPLPTTAIGLSAAPDNGPGVSPPPLPPLPNTPKINVEAPLTEAKKKKREKKGRPQNALFSLASTFNGGAPVSANVVDLHNLDAFSSHISCKRSTRTVTEDVPPTQILRFLFLGSVKDAQDSDFLAKHNIRYIINVSQEEYWSVDKRLQIFTFKVDDSATADIASLFTPTRSLINSVRDRYYRSEAAGKTSRPAVLVHCQKGRSRSATIVLAYLIYTNGWSVAEAMRYVVTRRPCAEPNIGFMEELRKLQESLPAEERTKRYSGLCLFMRNLDSQTSEAHVRETFERRVGLVRDVVMLTVPASDPSDAQCSKNREQANGGAARISRVNCGNPEEKCGAAATALSTIGEGVGEGGVAAPPQAAGGEVVRAEANESVDAKSPLSASAATATPGPAMRYVSLCFVFLTCREDIMRGVKHGQLRDILAHLHPAAGKQIKYATGPKLRRLMTEHQSMSSSFSQDGPQFDGQLQRGVDSPSDIHTSDDADSSSNPKRIQAGGYSRP</sequence>
<dbReference type="EMBL" id="LJSK01000003">
    <property type="protein sequence ID" value="KPI90667.1"/>
    <property type="molecule type" value="Genomic_DNA"/>
</dbReference>
<dbReference type="Proteomes" id="UP000038009">
    <property type="component" value="Unassembled WGS sequence"/>
</dbReference>
<feature type="compositionally biased region" description="Polar residues" evidence="5">
    <location>
        <begin position="480"/>
        <end position="492"/>
    </location>
</feature>
<proteinExistence type="inferred from homology"/>
<dbReference type="InterPro" id="IPR020422">
    <property type="entry name" value="TYR_PHOSPHATASE_DUAL_dom"/>
</dbReference>
<protein>
    <recommendedName>
        <fullName evidence="2">protein-tyrosine-phosphatase</fullName>
        <ecNumber evidence="2">3.1.3.48</ecNumber>
    </recommendedName>
</protein>
<comment type="similarity">
    <text evidence="1">Belongs to the protein-tyrosine phosphatase family. Non-receptor class dual specificity subfamily.</text>
</comment>
<dbReference type="CDD" id="cd14498">
    <property type="entry name" value="DSP"/>
    <property type="match status" value="1"/>
</dbReference>
<feature type="compositionally biased region" description="Pro residues" evidence="5">
    <location>
        <begin position="53"/>
        <end position="63"/>
    </location>
</feature>
<dbReference type="AlphaFoldDB" id="A0A0N0P9F6"/>
<evidence type="ECO:0000256" key="4">
    <source>
        <dbReference type="ARBA" id="ARBA00022912"/>
    </source>
</evidence>
<dbReference type="EC" id="3.1.3.48" evidence="2"/>
<dbReference type="Gene3D" id="3.90.190.10">
    <property type="entry name" value="Protein tyrosine phosphatase superfamily"/>
    <property type="match status" value="1"/>
</dbReference>
<evidence type="ECO:0000256" key="2">
    <source>
        <dbReference type="ARBA" id="ARBA00013064"/>
    </source>
</evidence>
<dbReference type="InterPro" id="IPR016130">
    <property type="entry name" value="Tyr_Pase_AS"/>
</dbReference>
<evidence type="ECO:0000256" key="3">
    <source>
        <dbReference type="ARBA" id="ARBA00022801"/>
    </source>
</evidence>
<keyword evidence="9" id="KW-1185">Reference proteome</keyword>
<dbReference type="InterPro" id="IPR029021">
    <property type="entry name" value="Prot-tyrosine_phosphatase-like"/>
</dbReference>
<dbReference type="InterPro" id="IPR000387">
    <property type="entry name" value="Tyr_Pase_dom"/>
</dbReference>
<dbReference type="SUPFAM" id="SSF52799">
    <property type="entry name" value="(Phosphotyrosine protein) phosphatases II"/>
    <property type="match status" value="1"/>
</dbReference>
<evidence type="ECO:0000313" key="9">
    <source>
        <dbReference type="Proteomes" id="UP000038009"/>
    </source>
</evidence>
<comment type="caution">
    <text evidence="8">The sequence shown here is derived from an EMBL/GenBank/DDBJ whole genome shotgun (WGS) entry which is preliminary data.</text>
</comment>